<keyword evidence="1" id="KW-1133">Transmembrane helix</keyword>
<feature type="transmembrane region" description="Helical" evidence="1">
    <location>
        <begin position="7"/>
        <end position="25"/>
    </location>
</feature>
<feature type="transmembrane region" description="Helical" evidence="1">
    <location>
        <begin position="171"/>
        <end position="190"/>
    </location>
</feature>
<keyword evidence="1" id="KW-0812">Transmembrane</keyword>
<dbReference type="EMBL" id="MN990733">
    <property type="protein sequence ID" value="QIM09981.1"/>
    <property type="molecule type" value="Genomic_DNA"/>
</dbReference>
<name>A0A6G8F1N6_9BACT</name>
<sequence length="229" mass="24672">MKAIRSNIFRALCAIAVGALLVKYRQEMVQWMTITIGILFFLSGVVATIMAYISRRAAHKIMQSAAEAAQSGTQPDEKTDAIQPPRGWGWGLSAGVGSMILGAVLALMPDTFVNFLVYILAAVLIVGALQQFASLITASRFGAVSIAFWVMPALLLIAGVVVIAYPEAIASAPLFFIGWCMIVYGIVECVNSIKTYNNRKAASNALPATGKPDFSDAETVEYEELDKKE</sequence>
<organism evidence="2">
    <name type="scientific">uncultured Prevotella sp</name>
    <dbReference type="NCBI Taxonomy" id="159272"/>
    <lineage>
        <taxon>Bacteria</taxon>
        <taxon>Pseudomonadati</taxon>
        <taxon>Bacteroidota</taxon>
        <taxon>Bacteroidia</taxon>
        <taxon>Bacteroidales</taxon>
        <taxon>Prevotellaceae</taxon>
        <taxon>Prevotella</taxon>
        <taxon>environmental samples</taxon>
    </lineage>
</organism>
<proteinExistence type="predicted"/>
<evidence type="ECO:0000313" key="2">
    <source>
        <dbReference type="EMBL" id="QIM09981.1"/>
    </source>
</evidence>
<dbReference type="Pfam" id="PF03729">
    <property type="entry name" value="DUF308"/>
    <property type="match status" value="3"/>
</dbReference>
<feature type="transmembrane region" description="Helical" evidence="1">
    <location>
        <begin position="141"/>
        <end position="165"/>
    </location>
</feature>
<accession>A0A6G8F1N6</accession>
<feature type="transmembrane region" description="Helical" evidence="1">
    <location>
        <begin position="112"/>
        <end position="129"/>
    </location>
</feature>
<feature type="transmembrane region" description="Helical" evidence="1">
    <location>
        <begin position="87"/>
        <end position="106"/>
    </location>
</feature>
<evidence type="ECO:0000256" key="1">
    <source>
        <dbReference type="SAM" id="Phobius"/>
    </source>
</evidence>
<reference evidence="2" key="1">
    <citation type="journal article" date="2020" name="J. ISSAAS">
        <title>Lactobacilli and other gastrointestinal microbiota of Peromyscus leucopus, reservoir host for agents of Lyme disease and other zoonoses in North America.</title>
        <authorList>
            <person name="Milovic A."/>
            <person name="Bassam K."/>
            <person name="Shao H."/>
            <person name="Chatzistamou I."/>
            <person name="Tufts D.M."/>
            <person name="Diuk-Wasser M."/>
            <person name="Barbour A.G."/>
        </authorList>
    </citation>
    <scope>NUCLEOTIDE SEQUENCE</scope>
    <source>
        <strain evidence="2">LL70</strain>
    </source>
</reference>
<protein>
    <submittedName>
        <fullName evidence="2">Membrane protein</fullName>
    </submittedName>
</protein>
<keyword evidence="1" id="KW-0472">Membrane</keyword>
<feature type="transmembrane region" description="Helical" evidence="1">
    <location>
        <begin position="31"/>
        <end position="53"/>
    </location>
</feature>
<gene>
    <name evidence="2" type="ORF">Prevot485_0800</name>
</gene>
<dbReference type="AlphaFoldDB" id="A0A6G8F1N6"/>
<dbReference type="InterPro" id="IPR005325">
    <property type="entry name" value="DUF308_memb"/>
</dbReference>